<evidence type="ECO:0000256" key="1">
    <source>
        <dbReference type="ARBA" id="ARBA00023054"/>
    </source>
</evidence>
<comment type="caution">
    <text evidence="4">The sequence shown here is derived from an EMBL/GenBank/DDBJ whole genome shotgun (WGS) entry which is preliminary data.</text>
</comment>
<feature type="coiled-coil region" evidence="2">
    <location>
        <begin position="119"/>
        <end position="174"/>
    </location>
</feature>
<evidence type="ECO:0000259" key="3">
    <source>
        <dbReference type="Pfam" id="PF15070"/>
    </source>
</evidence>
<dbReference type="GO" id="GO:0032580">
    <property type="term" value="C:Golgi cisterna membrane"/>
    <property type="evidence" value="ECO:0007669"/>
    <property type="project" value="TreeGrafter"/>
</dbReference>
<dbReference type="GO" id="GO:0005801">
    <property type="term" value="C:cis-Golgi network"/>
    <property type="evidence" value="ECO:0007669"/>
    <property type="project" value="TreeGrafter"/>
</dbReference>
<dbReference type="Pfam" id="PF15070">
    <property type="entry name" value="GOLGA2L5"/>
    <property type="match status" value="2"/>
</dbReference>
<dbReference type="GO" id="GO:0007030">
    <property type="term" value="P:Golgi organization"/>
    <property type="evidence" value="ECO:0007669"/>
    <property type="project" value="TreeGrafter"/>
</dbReference>
<dbReference type="PANTHER" id="PTHR10881:SF46">
    <property type="entry name" value="GOLGIN SUBFAMILY A MEMBER 2"/>
    <property type="match status" value="1"/>
</dbReference>
<evidence type="ECO:0000313" key="5">
    <source>
        <dbReference type="Proteomes" id="UP000814243"/>
    </source>
</evidence>
<feature type="domain" description="Golgin subfamily A conserved" evidence="3">
    <location>
        <begin position="541"/>
        <end position="659"/>
    </location>
</feature>
<proteinExistence type="predicted"/>
<dbReference type="AlphaFoldDB" id="A0A922MQ87"/>
<protein>
    <recommendedName>
        <fullName evidence="3">Golgin subfamily A conserved domain-containing protein</fullName>
    </recommendedName>
</protein>
<keyword evidence="1 2" id="KW-0175">Coiled coil</keyword>
<feature type="domain" description="Golgin subfamily A conserved" evidence="3">
    <location>
        <begin position="271"/>
        <end position="496"/>
    </location>
</feature>
<evidence type="ECO:0000256" key="2">
    <source>
        <dbReference type="SAM" id="Coils"/>
    </source>
</evidence>
<dbReference type="GO" id="GO:0000137">
    <property type="term" value="C:Golgi cis cisterna"/>
    <property type="evidence" value="ECO:0007669"/>
    <property type="project" value="TreeGrafter"/>
</dbReference>
<dbReference type="Proteomes" id="UP000814243">
    <property type="component" value="Unassembled WGS sequence"/>
</dbReference>
<feature type="coiled-coil region" evidence="2">
    <location>
        <begin position="292"/>
        <end position="380"/>
    </location>
</feature>
<name>A0A922MQ87_SPOEX</name>
<dbReference type="PANTHER" id="PTHR10881">
    <property type="entry name" value="GOLGIN SUBFAMILY A MEMBER-RELATED"/>
    <property type="match status" value="1"/>
</dbReference>
<feature type="coiled-coil region" evidence="2">
    <location>
        <begin position="420"/>
        <end position="510"/>
    </location>
</feature>
<sequence length="715" mass="82883">MEDRAAKLALARKKLKDHQDKKSIGGQKEEIYKSEKPEACIIGNNESLNTVVKNDEELVSQNIQSTQEIQNPILETNKNNYSSSAFTNADNLTKNADVTQSNKIPEPELNITEILISNKRNLESQVHHLQSSLEQLEQKNTMIVNDYKICNQKLKDLEYEINNINGKYIKATEEITVKNAKLNELNSLQLTLSEQNSNLAEQLEFTRNVLHSKETESDALHKQLANLQSQYDVIHLQLQQLTNGSPFTPPAEKPENDEKTQVMSQKISYLEQQLTSLQKERDQINLHYEHYVAELNEQLSTLIKKNEELTRSVENLSNRENSLIEQISDMEIRIQNYNLDKKKFEVDRTTTTIKDLQDNLTKAMDDLNELRKKHEYLQSQYAESVAKVQELSEVKEPECNHDNISLSKLNADMTSDKVAAQRATEQNKQLKQDIQRLEDAFVKMSKDKLELTEKIIAEKYLNRELTIKLSEVEEKAKDMQIKLKAKDEEMMRLQSNYREIQEQYDNLMSLDRNVNTIPSEEEKPVPEINTGISESDTHSITDTDCKQLLQETNARNEHTNSLQRADAMVKLQDRFLKIMAEVADLSDEKHRLEHIILQLQNETDTICEYVALYQQQRSLLKRRDEERSAQLKVFQQECGKLKSELDELSGLLIRFAEDKELSSYFITESKRNDMERVMTLLTNLKNNSLIDINKKNIEFKNFYPCNCCSGQLIDV</sequence>
<dbReference type="InterPro" id="IPR043976">
    <property type="entry name" value="GOLGA_cons_dom"/>
</dbReference>
<dbReference type="InterPro" id="IPR024858">
    <property type="entry name" value="GOLGA"/>
</dbReference>
<dbReference type="EMBL" id="JACEFF010000272">
    <property type="protein sequence ID" value="KAH9640842.1"/>
    <property type="molecule type" value="Genomic_DNA"/>
</dbReference>
<reference evidence="4" key="1">
    <citation type="journal article" date="2021" name="G3 (Bethesda)">
        <title>Genome and transcriptome analysis of the beet armyworm Spodoptera exigua reveals targets for pest control. .</title>
        <authorList>
            <person name="Simon S."/>
            <person name="Breeschoten T."/>
            <person name="Jansen H.J."/>
            <person name="Dirks R.P."/>
            <person name="Schranz M.E."/>
            <person name="Ros V.I.D."/>
        </authorList>
    </citation>
    <scope>NUCLEOTIDE SEQUENCE</scope>
    <source>
        <strain evidence="4">TB_SE_WUR_2020</strain>
    </source>
</reference>
<organism evidence="4 5">
    <name type="scientific">Spodoptera exigua</name>
    <name type="common">Beet armyworm</name>
    <name type="synonym">Noctua fulgens</name>
    <dbReference type="NCBI Taxonomy" id="7107"/>
    <lineage>
        <taxon>Eukaryota</taxon>
        <taxon>Metazoa</taxon>
        <taxon>Ecdysozoa</taxon>
        <taxon>Arthropoda</taxon>
        <taxon>Hexapoda</taxon>
        <taxon>Insecta</taxon>
        <taxon>Pterygota</taxon>
        <taxon>Neoptera</taxon>
        <taxon>Endopterygota</taxon>
        <taxon>Lepidoptera</taxon>
        <taxon>Glossata</taxon>
        <taxon>Ditrysia</taxon>
        <taxon>Noctuoidea</taxon>
        <taxon>Noctuidae</taxon>
        <taxon>Amphipyrinae</taxon>
        <taxon>Spodoptera</taxon>
    </lineage>
</organism>
<evidence type="ECO:0000313" key="4">
    <source>
        <dbReference type="EMBL" id="KAH9640842.1"/>
    </source>
</evidence>
<accession>A0A922MQ87</accession>
<gene>
    <name evidence="4" type="ORF">HF086_014428</name>
</gene>